<dbReference type="Pfam" id="PF01494">
    <property type="entry name" value="FAD_binding_3"/>
    <property type="match status" value="1"/>
</dbReference>
<sequence length="540" mass="57681">MAREDADVLIVGGGSVGLAAAAFLGYQGIESVIVEARGALTHHPRATSVGPRAWEALFGIGLRDRVLAIAERRSRSRGRIETRTLAEADPRDLDAKPDPFKSFVDPIAGFSPASDVGGLGQNQLDPLLLDTASAFGATMRWRTKAVGFAQDEKAVKIALSGEDTGETVFEARYVIAADGDASPTRDLLNIPVSGPASLGGGRINIVFRADLSRLLPGSGFVLATITHPEASGMLHSMDGNENLWSYHLDADGENLREAYPPERCAELVRVGLGCPDQELDILSALPWRPTGRLAERYVEGRVVLMGDAAHTMPPTGGFGLTTGIGDAQNLAWKLAMVLRGEAGPGLLDTYDAERRPRARFARDQAVLRLRNPELHWNPGATAERAATGIVEHAVAHLCERYESTAVVDPSTRPLSYDDAAANLDGSPGTRVPHVRVRAGGNVISTLDLVERGFTLVTGSAGEGWESAARTVSARIGIPLRVRVIAADRVVDAEGWEKPAGIEPDGALLVRPDQVVGWRAARRTARSADDLEQALRLILAR</sequence>
<dbReference type="InterPro" id="IPR002938">
    <property type="entry name" value="FAD-bd"/>
</dbReference>
<gene>
    <name evidence="5" type="ORF">G3I59_46990</name>
</gene>
<dbReference type="InterPro" id="IPR050641">
    <property type="entry name" value="RIFMO-like"/>
</dbReference>
<dbReference type="Gene3D" id="3.40.30.120">
    <property type="match status" value="1"/>
</dbReference>
<feature type="domain" description="FAD-binding" evidence="4">
    <location>
        <begin position="5"/>
        <end position="362"/>
    </location>
</feature>
<evidence type="ECO:0000256" key="2">
    <source>
        <dbReference type="ARBA" id="ARBA00022630"/>
    </source>
</evidence>
<evidence type="ECO:0000256" key="1">
    <source>
        <dbReference type="ARBA" id="ARBA00001974"/>
    </source>
</evidence>
<dbReference type="PANTHER" id="PTHR43004:SF19">
    <property type="entry name" value="BINDING MONOOXYGENASE, PUTATIVE (JCVI)-RELATED"/>
    <property type="match status" value="1"/>
</dbReference>
<keyword evidence="2" id="KW-0285">Flavoprotein</keyword>
<accession>A0ABX0C5B1</accession>
<evidence type="ECO:0000313" key="6">
    <source>
        <dbReference type="Proteomes" id="UP000470404"/>
    </source>
</evidence>
<dbReference type="PANTHER" id="PTHR43004">
    <property type="entry name" value="TRK SYSTEM POTASSIUM UPTAKE PROTEIN"/>
    <property type="match status" value="1"/>
</dbReference>
<comment type="caution">
    <text evidence="5">The sequence shown here is derived from an EMBL/GenBank/DDBJ whole genome shotgun (WGS) entry which is preliminary data.</text>
</comment>
<protein>
    <submittedName>
        <fullName evidence="5">Acyl-CoA dehydrogenase</fullName>
    </submittedName>
</protein>
<proteinExistence type="predicted"/>
<comment type="cofactor">
    <cofactor evidence="1">
        <name>FAD</name>
        <dbReference type="ChEBI" id="CHEBI:57692"/>
    </cofactor>
</comment>
<keyword evidence="6" id="KW-1185">Reference proteome</keyword>
<keyword evidence="3" id="KW-0274">FAD</keyword>
<dbReference type="EMBL" id="JAAGNC010000222">
    <property type="protein sequence ID" value="NEC62944.1"/>
    <property type="molecule type" value="Genomic_DNA"/>
</dbReference>
<evidence type="ECO:0000259" key="4">
    <source>
        <dbReference type="Pfam" id="PF01494"/>
    </source>
</evidence>
<evidence type="ECO:0000256" key="3">
    <source>
        <dbReference type="ARBA" id="ARBA00022827"/>
    </source>
</evidence>
<dbReference type="Pfam" id="PF21274">
    <property type="entry name" value="Rng_hyd_C"/>
    <property type="match status" value="1"/>
</dbReference>
<dbReference type="SUPFAM" id="SSF51905">
    <property type="entry name" value="FAD/NAD(P)-binding domain"/>
    <property type="match status" value="1"/>
</dbReference>
<name>A0ABX0C5B1_9PSEU</name>
<reference evidence="5 6" key="1">
    <citation type="submission" date="2020-01" db="EMBL/GenBank/DDBJ databases">
        <title>Insect and environment-associated Actinomycetes.</title>
        <authorList>
            <person name="Currrie C."/>
            <person name="Chevrette M."/>
            <person name="Carlson C."/>
            <person name="Stubbendieck R."/>
            <person name="Wendt-Pienkowski E."/>
        </authorList>
    </citation>
    <scope>NUCLEOTIDE SEQUENCE [LARGE SCALE GENOMIC DNA]</scope>
    <source>
        <strain evidence="5 6">SID8386</strain>
    </source>
</reference>
<dbReference type="InterPro" id="IPR036188">
    <property type="entry name" value="FAD/NAD-bd_sf"/>
</dbReference>
<dbReference type="Proteomes" id="UP000470404">
    <property type="component" value="Unassembled WGS sequence"/>
</dbReference>
<dbReference type="Gene3D" id="3.50.50.60">
    <property type="entry name" value="FAD/NAD(P)-binding domain"/>
    <property type="match status" value="1"/>
</dbReference>
<dbReference type="RefSeq" id="WP_067588657.1">
    <property type="nucleotide sequence ID" value="NZ_JAAGNC010000222.1"/>
</dbReference>
<organism evidence="5 6">
    <name type="scientific">Amycolatopsis rubida</name>
    <dbReference type="NCBI Taxonomy" id="112413"/>
    <lineage>
        <taxon>Bacteria</taxon>
        <taxon>Bacillati</taxon>
        <taxon>Actinomycetota</taxon>
        <taxon>Actinomycetes</taxon>
        <taxon>Pseudonocardiales</taxon>
        <taxon>Pseudonocardiaceae</taxon>
        <taxon>Amycolatopsis</taxon>
    </lineage>
</organism>
<evidence type="ECO:0000313" key="5">
    <source>
        <dbReference type="EMBL" id="NEC62944.1"/>
    </source>
</evidence>
<dbReference type="PRINTS" id="PR00420">
    <property type="entry name" value="RNGMNOXGNASE"/>
</dbReference>
<dbReference type="Gene3D" id="3.30.9.10">
    <property type="entry name" value="D-Amino Acid Oxidase, subunit A, domain 2"/>
    <property type="match status" value="1"/>
</dbReference>